<evidence type="ECO:0000313" key="7">
    <source>
        <dbReference type="Proteomes" id="UP001206925"/>
    </source>
</evidence>
<dbReference type="InterPro" id="IPR001087">
    <property type="entry name" value="GDSL"/>
</dbReference>
<organism evidence="6 7">
    <name type="scientific">Ambrosia artemisiifolia</name>
    <name type="common">Common ragweed</name>
    <dbReference type="NCBI Taxonomy" id="4212"/>
    <lineage>
        <taxon>Eukaryota</taxon>
        <taxon>Viridiplantae</taxon>
        <taxon>Streptophyta</taxon>
        <taxon>Embryophyta</taxon>
        <taxon>Tracheophyta</taxon>
        <taxon>Spermatophyta</taxon>
        <taxon>Magnoliopsida</taxon>
        <taxon>eudicotyledons</taxon>
        <taxon>Gunneridae</taxon>
        <taxon>Pentapetalae</taxon>
        <taxon>asterids</taxon>
        <taxon>campanulids</taxon>
        <taxon>Asterales</taxon>
        <taxon>Asteraceae</taxon>
        <taxon>Asteroideae</taxon>
        <taxon>Heliantheae alliance</taxon>
        <taxon>Heliantheae</taxon>
        <taxon>Ambrosia</taxon>
    </lineage>
</organism>
<comment type="caution">
    <text evidence="6">The sequence shown here is derived from an EMBL/GenBank/DDBJ whole genome shotgun (WGS) entry which is preliminary data.</text>
</comment>
<keyword evidence="4" id="KW-0325">Glycoprotein</keyword>
<dbReference type="EMBL" id="JAMZMK010005272">
    <property type="protein sequence ID" value="KAI7753774.1"/>
    <property type="molecule type" value="Genomic_DNA"/>
</dbReference>
<gene>
    <name evidence="6" type="ORF">M8C21_018210</name>
</gene>
<dbReference type="Pfam" id="PF00657">
    <property type="entry name" value="Lipase_GDSL"/>
    <property type="match status" value="1"/>
</dbReference>
<evidence type="ECO:0000256" key="1">
    <source>
        <dbReference type="ARBA" id="ARBA00008668"/>
    </source>
</evidence>
<feature type="chain" id="PRO_5042071604" evidence="5">
    <location>
        <begin position="22"/>
        <end position="387"/>
    </location>
</feature>
<evidence type="ECO:0000256" key="5">
    <source>
        <dbReference type="SAM" id="SignalP"/>
    </source>
</evidence>
<feature type="signal peptide" evidence="5">
    <location>
        <begin position="1"/>
        <end position="21"/>
    </location>
</feature>
<dbReference type="AlphaFoldDB" id="A0AAD5GUJ6"/>
<dbReference type="Gene3D" id="3.40.50.1110">
    <property type="entry name" value="SGNH hydrolase"/>
    <property type="match status" value="1"/>
</dbReference>
<evidence type="ECO:0000256" key="2">
    <source>
        <dbReference type="ARBA" id="ARBA00022729"/>
    </source>
</evidence>
<keyword evidence="7" id="KW-1185">Reference proteome</keyword>
<sequence>MAHSPTFYLILTLLLTCNLHASGCYTSIISFGDSLADTGNLKQLSINSHSGAPHFLFPPYGETFFHKPTGRCSNGRLIIDFIAESLGLPLIPPSQAINMTIDVTGLGQGVNYAVAGATALDPSFHRARGVYVKTNASLGVQLEWFKEMLSSISSTVLETKHLFTRSLVLVGEIGGNDYNHALEAGKSIDEVEGYVPFVIEAIVSVVNELIDLGAETLVIPGNLPIGCSATYLTLFYGSNKVQHDNATGCITQLNKFVEYHNELLKIELNKIRDVHPEVTIIYADYYNAAMQAFLSPYKYGFTNGALKACCGGGGPFNYNSSVACSEPLSTSCAEPDTYFNWDGLHLTEAAYRLIFKSLFEGSYTTPQFKSLCPTSRLQPVGGLSSSI</sequence>
<dbReference type="GO" id="GO:0016788">
    <property type="term" value="F:hydrolase activity, acting on ester bonds"/>
    <property type="evidence" value="ECO:0007669"/>
    <property type="project" value="InterPro"/>
</dbReference>
<comment type="similarity">
    <text evidence="1">Belongs to the 'GDSL' lipolytic enzyme family.</text>
</comment>
<evidence type="ECO:0000256" key="4">
    <source>
        <dbReference type="ARBA" id="ARBA00023180"/>
    </source>
</evidence>
<protein>
    <submittedName>
        <fullName evidence="6">Uncharacterized protein</fullName>
    </submittedName>
</protein>
<evidence type="ECO:0000313" key="6">
    <source>
        <dbReference type="EMBL" id="KAI7753774.1"/>
    </source>
</evidence>
<proteinExistence type="inferred from homology"/>
<name>A0AAD5GUJ6_AMBAR</name>
<dbReference type="PANTHER" id="PTHR22835">
    <property type="entry name" value="ZINC FINGER FYVE DOMAIN CONTAINING PROTEIN"/>
    <property type="match status" value="1"/>
</dbReference>
<accession>A0AAD5GUJ6</accession>
<dbReference type="Proteomes" id="UP001206925">
    <property type="component" value="Unassembled WGS sequence"/>
</dbReference>
<dbReference type="InterPro" id="IPR036514">
    <property type="entry name" value="SGNH_hydro_sf"/>
</dbReference>
<dbReference type="InterPro" id="IPR035669">
    <property type="entry name" value="SGNH_plant_lipase-like"/>
</dbReference>
<dbReference type="CDD" id="cd01837">
    <property type="entry name" value="SGNH_plant_lipase_like"/>
    <property type="match status" value="1"/>
</dbReference>
<keyword evidence="3" id="KW-0378">Hydrolase</keyword>
<dbReference type="SUPFAM" id="SSF52266">
    <property type="entry name" value="SGNH hydrolase"/>
    <property type="match status" value="1"/>
</dbReference>
<dbReference type="PANTHER" id="PTHR22835:SF683">
    <property type="entry name" value="OS05G0506800 PROTEIN"/>
    <property type="match status" value="1"/>
</dbReference>
<evidence type="ECO:0000256" key="3">
    <source>
        <dbReference type="ARBA" id="ARBA00022801"/>
    </source>
</evidence>
<reference evidence="6" key="1">
    <citation type="submission" date="2022-06" db="EMBL/GenBank/DDBJ databases">
        <title>Uncovering the hologenomic basis of an extraordinary plant invasion.</title>
        <authorList>
            <person name="Bieker V.C."/>
            <person name="Martin M.D."/>
            <person name="Gilbert T."/>
            <person name="Hodgins K."/>
            <person name="Battlay P."/>
            <person name="Petersen B."/>
            <person name="Wilson J."/>
        </authorList>
    </citation>
    <scope>NUCLEOTIDE SEQUENCE</scope>
    <source>
        <strain evidence="6">AA19_3_7</strain>
        <tissue evidence="6">Leaf</tissue>
    </source>
</reference>
<keyword evidence="2 5" id="KW-0732">Signal</keyword>